<organism evidence="13 14">
    <name type="scientific">Cafeteria roenbergensis</name>
    <name type="common">Marine flagellate</name>
    <dbReference type="NCBI Taxonomy" id="33653"/>
    <lineage>
        <taxon>Eukaryota</taxon>
        <taxon>Sar</taxon>
        <taxon>Stramenopiles</taxon>
        <taxon>Bigyra</taxon>
        <taxon>Opalozoa</taxon>
        <taxon>Bicosoecida</taxon>
        <taxon>Cafeteriaceae</taxon>
        <taxon>Cafeteria</taxon>
    </lineage>
</organism>
<gene>
    <name evidence="13" type="ORF">FNF31_06954</name>
</gene>
<keyword evidence="11" id="KW-0753">Steroid metabolism</keyword>
<dbReference type="EMBL" id="VLTM01000120">
    <property type="protein sequence ID" value="KAA0150806.1"/>
    <property type="molecule type" value="Genomic_DNA"/>
</dbReference>
<accession>A0A5A8CCP3</accession>
<keyword evidence="6" id="KW-0547">Nucleotide-binding</keyword>
<name>A0A5A8CCP3_CAFRO</name>
<dbReference type="AlphaFoldDB" id="A0A5A8CCP3"/>
<evidence type="ECO:0000256" key="6">
    <source>
        <dbReference type="ARBA" id="ARBA00022741"/>
    </source>
</evidence>
<evidence type="ECO:0000259" key="12">
    <source>
        <dbReference type="Pfam" id="PF08544"/>
    </source>
</evidence>
<evidence type="ECO:0000256" key="11">
    <source>
        <dbReference type="ARBA" id="ARBA00023221"/>
    </source>
</evidence>
<evidence type="ECO:0000313" key="14">
    <source>
        <dbReference type="Proteomes" id="UP000325113"/>
    </source>
</evidence>
<dbReference type="InterPro" id="IPR035102">
    <property type="entry name" value="Phosphomevalonate_kinase"/>
</dbReference>
<keyword evidence="8" id="KW-0067">ATP-binding</keyword>
<dbReference type="InterPro" id="IPR016005">
    <property type="entry name" value="Erg8"/>
</dbReference>
<dbReference type="Pfam" id="PF08544">
    <property type="entry name" value="GHMP_kinases_C"/>
    <property type="match status" value="1"/>
</dbReference>
<dbReference type="PANTHER" id="PTHR31814">
    <property type="match status" value="1"/>
</dbReference>
<sequence>MSRASTDAERGTLGPRAAMALSADARTITASAPGKVLLVGGYLVLHRPHHALIAGASARFHTTAEWEEPASSRASPAAGLAVRVTSPQFHSDTEFRLSATPPHVFEGEEPPSFIALAIRVALLAAGKAGAAAVAAAAGEGRRLRLTLRADNDFYSQLPFLRVAGEPVTADALKRVPPFQPPPTEAALAEAEASAAGAVAAAGSAGRDPAAAGGADGGPAIRKTGLGSSAALTVSLTAAFAVALGILPGEDAASNGPVGAAGKAWLMRCGQVSHGLAQGKVGSGFDVSAAVLGTQLYLRVSRDALADAMGAAGAALRPEATGAELSAGRAALAGPEATETRWWDLEAGPAGLPSCVDLLLADVSGGSSTPSMVRRIEAWRTEGDTQAALWEEVAAATRSAQRALAEVAEAEAAAGADGVAAALAYAAATTPDAWPRGLPAEEATAGASKLLERLAAASAALAAWRGLMRRMGNEAGVPIEPASQTALLEATQALPGVLAAAVPGAGGFDAIYVLCVRDPAVRAAVEACWLDFKGEGGQRVVPLLLTAEPDDLVSGGVCIAQGNPSA</sequence>
<dbReference type="GO" id="GO:0019287">
    <property type="term" value="P:isopentenyl diphosphate biosynthetic process, mevalonate pathway"/>
    <property type="evidence" value="ECO:0007669"/>
    <property type="project" value="UniProtKB-UniPathway"/>
</dbReference>
<feature type="domain" description="GHMP kinase C-terminal" evidence="12">
    <location>
        <begin position="460"/>
        <end position="524"/>
    </location>
</feature>
<evidence type="ECO:0000256" key="10">
    <source>
        <dbReference type="ARBA" id="ARBA00023098"/>
    </source>
</evidence>
<dbReference type="Gene3D" id="3.30.230.10">
    <property type="match status" value="1"/>
</dbReference>
<evidence type="ECO:0000256" key="1">
    <source>
        <dbReference type="ARBA" id="ARBA00005017"/>
    </source>
</evidence>
<comment type="caution">
    <text evidence="13">The sequence shown here is derived from an EMBL/GenBank/DDBJ whole genome shotgun (WGS) entry which is preliminary data.</text>
</comment>
<evidence type="ECO:0000313" key="13">
    <source>
        <dbReference type="EMBL" id="KAA0150806.1"/>
    </source>
</evidence>
<dbReference type="SUPFAM" id="SSF54211">
    <property type="entry name" value="Ribosomal protein S5 domain 2-like"/>
    <property type="match status" value="1"/>
</dbReference>
<reference evidence="13 14" key="1">
    <citation type="submission" date="2019-07" db="EMBL/GenBank/DDBJ databases">
        <title>Genomes of Cafeteria roenbergensis.</title>
        <authorList>
            <person name="Fischer M.G."/>
            <person name="Hackl T."/>
            <person name="Roman M."/>
        </authorList>
    </citation>
    <scope>NUCLEOTIDE SEQUENCE [LARGE SCALE GENOMIC DNA]</scope>
    <source>
        <strain evidence="13 14">Cflag</strain>
    </source>
</reference>
<comment type="pathway">
    <text evidence="1">Isoprenoid biosynthesis; isopentenyl diphosphate biosynthesis via mevalonate pathway; isopentenyl diphosphate from (R)-mevalonate: step 2/3.</text>
</comment>
<evidence type="ECO:0000256" key="3">
    <source>
        <dbReference type="ARBA" id="ARBA00012958"/>
    </source>
</evidence>
<evidence type="ECO:0000256" key="5">
    <source>
        <dbReference type="ARBA" id="ARBA00022679"/>
    </source>
</evidence>
<evidence type="ECO:0000256" key="8">
    <source>
        <dbReference type="ARBA" id="ARBA00022840"/>
    </source>
</evidence>
<dbReference type="Proteomes" id="UP000325113">
    <property type="component" value="Unassembled WGS sequence"/>
</dbReference>
<keyword evidence="7" id="KW-0418">Kinase</keyword>
<dbReference type="GO" id="GO:0005777">
    <property type="term" value="C:peroxisome"/>
    <property type="evidence" value="ECO:0007669"/>
    <property type="project" value="TreeGrafter"/>
</dbReference>
<dbReference type="GO" id="GO:0004631">
    <property type="term" value="F:phosphomevalonate kinase activity"/>
    <property type="evidence" value="ECO:0007669"/>
    <property type="project" value="UniProtKB-EC"/>
</dbReference>
<comment type="similarity">
    <text evidence="2">Belongs to the GHMP kinase family. Mevalonate kinase subfamily.</text>
</comment>
<dbReference type="InterPro" id="IPR013750">
    <property type="entry name" value="GHMP_kinase_C_dom"/>
</dbReference>
<keyword evidence="9" id="KW-0752">Steroid biosynthesis</keyword>
<dbReference type="GO" id="GO:0006694">
    <property type="term" value="P:steroid biosynthetic process"/>
    <property type="evidence" value="ECO:0007669"/>
    <property type="project" value="UniProtKB-KW"/>
</dbReference>
<evidence type="ECO:0000256" key="4">
    <source>
        <dbReference type="ARBA" id="ARBA00022516"/>
    </source>
</evidence>
<protein>
    <recommendedName>
        <fullName evidence="3">phosphomevalonate kinase</fullName>
        <ecNumber evidence="3">2.7.4.2</ecNumber>
    </recommendedName>
</protein>
<dbReference type="EC" id="2.7.4.2" evidence="3"/>
<dbReference type="PIRSF" id="PIRSF017288">
    <property type="entry name" value="PMK_GHMP_euk"/>
    <property type="match status" value="1"/>
</dbReference>
<evidence type="ECO:0000256" key="7">
    <source>
        <dbReference type="ARBA" id="ARBA00022777"/>
    </source>
</evidence>
<keyword evidence="4" id="KW-0444">Lipid biosynthesis</keyword>
<dbReference type="PANTHER" id="PTHR31814:SF2">
    <property type="entry name" value="PHOSPHOMEVALONATE KINASE"/>
    <property type="match status" value="1"/>
</dbReference>
<keyword evidence="10" id="KW-0443">Lipid metabolism</keyword>
<keyword evidence="5" id="KW-0808">Transferase</keyword>
<dbReference type="GO" id="GO:0010142">
    <property type="term" value="P:farnesyl diphosphate biosynthetic process, mevalonate pathway"/>
    <property type="evidence" value="ECO:0007669"/>
    <property type="project" value="TreeGrafter"/>
</dbReference>
<evidence type="ECO:0000256" key="9">
    <source>
        <dbReference type="ARBA" id="ARBA00022955"/>
    </source>
</evidence>
<dbReference type="InterPro" id="IPR020568">
    <property type="entry name" value="Ribosomal_Su5_D2-typ_SF"/>
</dbReference>
<evidence type="ECO:0000256" key="2">
    <source>
        <dbReference type="ARBA" id="ARBA00006495"/>
    </source>
</evidence>
<proteinExistence type="inferred from homology"/>
<dbReference type="InterPro" id="IPR014721">
    <property type="entry name" value="Ribsml_uS5_D2-typ_fold_subgr"/>
</dbReference>
<dbReference type="GO" id="GO:0005524">
    <property type="term" value="F:ATP binding"/>
    <property type="evidence" value="ECO:0007669"/>
    <property type="project" value="UniProtKB-KW"/>
</dbReference>
<dbReference type="UniPathway" id="UPA00057">
    <property type="reaction ID" value="UER00099"/>
</dbReference>